<gene>
    <name evidence="3" type="ORF">VE01_10140</name>
</gene>
<dbReference type="PANTHER" id="PTHR24320">
    <property type="entry name" value="RETINOL DEHYDROGENASE"/>
    <property type="match status" value="1"/>
</dbReference>
<proteinExistence type="inferred from homology"/>
<dbReference type="PANTHER" id="PTHR24320:SF283">
    <property type="entry name" value="RETINOL DEHYDROGENASE 11"/>
    <property type="match status" value="1"/>
</dbReference>
<dbReference type="EMBL" id="KV460278">
    <property type="protein sequence ID" value="OBT91882.1"/>
    <property type="molecule type" value="Genomic_DNA"/>
</dbReference>
<evidence type="ECO:0000313" key="3">
    <source>
        <dbReference type="EMBL" id="OBT91882.1"/>
    </source>
</evidence>
<dbReference type="OrthoDB" id="191139at2759"/>
<dbReference type="RefSeq" id="XP_018125615.1">
    <property type="nucleotide sequence ID" value="XM_018279547.1"/>
</dbReference>
<evidence type="ECO:0000313" key="4">
    <source>
        <dbReference type="Proteomes" id="UP000091956"/>
    </source>
</evidence>
<sequence>MASTTTHPEFNDQTSALEVAKAFASGITGKTIIITGVNKNGIGFSTAEAFASQSPAHLILAGRNPSKIQECIEALKSSYPTVNYRPLNLDLSSQKSVRTAASELLYWSDIPTIDILINSAGVMNIPSRTLSEDGIELHFATNHIGHFLFTNLIMPKLIASATAAAAAGTKGATRVINVSSLSPTFASMRWSDVNFDKVNKTLPEAEQPNYDVHRQWGTVSPEDASYLPLEGYNQSKVANILFGIGLNSRVFEKHGILSVGLHPGIMQTELSRSTSKETIEAVGALFASGMFKFRSLDQGAATSLVAALDGGLRAGEGGGEGSGRENWGAYLVDCQINDRANPLAVSSAEAERLWGLSEELVGEKFAW</sequence>
<reference evidence="4" key="2">
    <citation type="journal article" date="2018" name="Nat. Commun.">
        <title>Extreme sensitivity to ultraviolet light in the fungal pathogen causing white-nose syndrome of bats.</title>
        <authorList>
            <person name="Palmer J.M."/>
            <person name="Drees K.P."/>
            <person name="Foster J.T."/>
            <person name="Lindner D.L."/>
        </authorList>
    </citation>
    <scope>NUCLEOTIDE SEQUENCE [LARGE SCALE GENOMIC DNA]</scope>
    <source>
        <strain evidence="4">UAMH 10579</strain>
    </source>
</reference>
<evidence type="ECO:0000256" key="2">
    <source>
        <dbReference type="ARBA" id="ARBA00023002"/>
    </source>
</evidence>
<dbReference type="PRINTS" id="PR00081">
    <property type="entry name" value="GDHRDH"/>
</dbReference>
<dbReference type="GO" id="GO:0016491">
    <property type="term" value="F:oxidoreductase activity"/>
    <property type="evidence" value="ECO:0007669"/>
    <property type="project" value="UniProtKB-KW"/>
</dbReference>
<dbReference type="Pfam" id="PF00106">
    <property type="entry name" value="adh_short"/>
    <property type="match status" value="1"/>
</dbReference>
<evidence type="ECO:0000256" key="1">
    <source>
        <dbReference type="ARBA" id="ARBA00006484"/>
    </source>
</evidence>
<keyword evidence="4" id="KW-1185">Reference proteome</keyword>
<dbReference type="Gene3D" id="3.40.50.720">
    <property type="entry name" value="NAD(P)-binding Rossmann-like Domain"/>
    <property type="match status" value="1"/>
</dbReference>
<dbReference type="SUPFAM" id="SSF51735">
    <property type="entry name" value="NAD(P)-binding Rossmann-fold domains"/>
    <property type="match status" value="1"/>
</dbReference>
<accession>A0A1B8G7T2</accession>
<keyword evidence="2" id="KW-0560">Oxidoreductase</keyword>
<dbReference type="InterPro" id="IPR002347">
    <property type="entry name" value="SDR_fam"/>
</dbReference>
<dbReference type="InterPro" id="IPR036291">
    <property type="entry name" value="NAD(P)-bd_dom_sf"/>
</dbReference>
<protein>
    <recommendedName>
        <fullName evidence="5">Short-chain dehydrogenase</fullName>
    </recommendedName>
</protein>
<organism evidence="3 4">
    <name type="scientific">Pseudogymnoascus verrucosus</name>
    <dbReference type="NCBI Taxonomy" id="342668"/>
    <lineage>
        <taxon>Eukaryota</taxon>
        <taxon>Fungi</taxon>
        <taxon>Dikarya</taxon>
        <taxon>Ascomycota</taxon>
        <taxon>Pezizomycotina</taxon>
        <taxon>Leotiomycetes</taxon>
        <taxon>Thelebolales</taxon>
        <taxon>Thelebolaceae</taxon>
        <taxon>Pseudogymnoascus</taxon>
    </lineage>
</organism>
<evidence type="ECO:0008006" key="5">
    <source>
        <dbReference type="Google" id="ProtNLM"/>
    </source>
</evidence>
<dbReference type="STRING" id="342668.A0A1B8G7T2"/>
<dbReference type="Proteomes" id="UP000091956">
    <property type="component" value="Unassembled WGS sequence"/>
</dbReference>
<dbReference type="AlphaFoldDB" id="A0A1B8G7T2"/>
<reference evidence="3 4" key="1">
    <citation type="submission" date="2016-03" db="EMBL/GenBank/DDBJ databases">
        <title>Comparative genomics of Pseudogymnoascus destructans, the fungus causing white-nose syndrome of bats.</title>
        <authorList>
            <person name="Palmer J.M."/>
            <person name="Drees K.P."/>
            <person name="Foster J.T."/>
            <person name="Lindner D.L."/>
        </authorList>
    </citation>
    <scope>NUCLEOTIDE SEQUENCE [LARGE SCALE GENOMIC DNA]</scope>
    <source>
        <strain evidence="3 4">UAMH 10579</strain>
    </source>
</reference>
<comment type="similarity">
    <text evidence="1">Belongs to the short-chain dehydrogenases/reductases (SDR) family.</text>
</comment>
<dbReference type="GeneID" id="28843526"/>
<name>A0A1B8G7T2_9PEZI</name>